<evidence type="ECO:0000256" key="4">
    <source>
        <dbReference type="ARBA" id="ARBA00022729"/>
    </source>
</evidence>
<dbReference type="Gene3D" id="3.40.390.10">
    <property type="entry name" value="Collagenase (Catalytic Domain)"/>
    <property type="match status" value="1"/>
</dbReference>
<protein>
    <recommendedName>
        <fullName evidence="10">Peptidase M43 pregnancy-associated plasma-A domain-containing protein</fullName>
    </recommendedName>
</protein>
<evidence type="ECO:0000313" key="12">
    <source>
        <dbReference type="Proteomes" id="UP000307440"/>
    </source>
</evidence>
<name>A0A5C3KVR3_COPMA</name>
<dbReference type="SUPFAM" id="SSF55486">
    <property type="entry name" value="Metalloproteases ('zincins'), catalytic domain"/>
    <property type="match status" value="1"/>
</dbReference>
<evidence type="ECO:0000256" key="7">
    <source>
        <dbReference type="ARBA" id="ARBA00023049"/>
    </source>
</evidence>
<evidence type="ECO:0000256" key="3">
    <source>
        <dbReference type="ARBA" id="ARBA00022723"/>
    </source>
</evidence>
<keyword evidence="8" id="KW-1015">Disulfide bond</keyword>
<dbReference type="CDD" id="cd04275">
    <property type="entry name" value="ZnMc_pappalysin_like"/>
    <property type="match status" value="1"/>
</dbReference>
<feature type="signal peptide" evidence="9">
    <location>
        <begin position="1"/>
        <end position="20"/>
    </location>
</feature>
<keyword evidence="5" id="KW-0378">Hydrolase</keyword>
<keyword evidence="6" id="KW-0862">Zinc</keyword>
<gene>
    <name evidence="11" type="ORF">FA15DRAFT_704739</name>
</gene>
<evidence type="ECO:0000256" key="6">
    <source>
        <dbReference type="ARBA" id="ARBA00022833"/>
    </source>
</evidence>
<accession>A0A5C3KVR3</accession>
<keyword evidence="12" id="KW-1185">Reference proteome</keyword>
<dbReference type="GO" id="GO:0008237">
    <property type="term" value="F:metallopeptidase activity"/>
    <property type="evidence" value="ECO:0007669"/>
    <property type="project" value="UniProtKB-KW"/>
</dbReference>
<keyword evidence="7" id="KW-0482">Metalloprotease</keyword>
<dbReference type="EMBL" id="ML210203">
    <property type="protein sequence ID" value="TFK24300.1"/>
    <property type="molecule type" value="Genomic_DNA"/>
</dbReference>
<evidence type="ECO:0000313" key="11">
    <source>
        <dbReference type="EMBL" id="TFK24300.1"/>
    </source>
</evidence>
<keyword evidence="4 9" id="KW-0732">Signal</keyword>
<feature type="domain" description="Peptidase M43 pregnancy-associated plasma-A" evidence="10">
    <location>
        <begin position="136"/>
        <end position="254"/>
    </location>
</feature>
<evidence type="ECO:0000256" key="5">
    <source>
        <dbReference type="ARBA" id="ARBA00022801"/>
    </source>
</evidence>
<dbReference type="InterPro" id="IPR024079">
    <property type="entry name" value="MetalloPept_cat_dom_sf"/>
</dbReference>
<dbReference type="OrthoDB" id="536211at2759"/>
<dbReference type="GO" id="GO:0006508">
    <property type="term" value="P:proteolysis"/>
    <property type="evidence" value="ECO:0007669"/>
    <property type="project" value="UniProtKB-KW"/>
</dbReference>
<dbReference type="Proteomes" id="UP000307440">
    <property type="component" value="Unassembled WGS sequence"/>
</dbReference>
<evidence type="ECO:0000256" key="9">
    <source>
        <dbReference type="SAM" id="SignalP"/>
    </source>
</evidence>
<dbReference type="InterPro" id="IPR008754">
    <property type="entry name" value="Peptidase_M43"/>
</dbReference>
<evidence type="ECO:0000256" key="2">
    <source>
        <dbReference type="ARBA" id="ARBA00022670"/>
    </source>
</evidence>
<evidence type="ECO:0000259" key="10">
    <source>
        <dbReference type="Pfam" id="PF05572"/>
    </source>
</evidence>
<dbReference type="AlphaFoldDB" id="A0A5C3KVR3"/>
<proteinExistence type="inferred from homology"/>
<sequence length="261" mass="29068">MKHNIFALVSLALTLGVVRGQKSPVTLKACGTVIPPPAEMAAQEQNFQALLKSNPPPERLADVVIPVYYHIVYANQTLEGGYLSDQNARDTFNMLNTGFQNSGFTFQLEEIRRYNNPTWFNEIGVSDPCLRRASVEGFAQYPWNYANNPDSDGVTLRHTIFPGNGNPKRFGKTYIHEVGHWLGLYHTFEGHDCSGSGDFVSDTPAQAFQADGCPIGLDSCPFHPGVDPISNYMDYTEDLCRTEFTPGQIARMSGQYNQYRA</sequence>
<keyword evidence="2" id="KW-0645">Protease</keyword>
<keyword evidence="3" id="KW-0479">Metal-binding</keyword>
<evidence type="ECO:0000256" key="1">
    <source>
        <dbReference type="ARBA" id="ARBA00008721"/>
    </source>
</evidence>
<evidence type="ECO:0000256" key="8">
    <source>
        <dbReference type="ARBA" id="ARBA00023157"/>
    </source>
</evidence>
<dbReference type="PANTHER" id="PTHR47466">
    <property type="match status" value="1"/>
</dbReference>
<reference evidence="11 12" key="1">
    <citation type="journal article" date="2019" name="Nat. Ecol. Evol.">
        <title>Megaphylogeny resolves global patterns of mushroom evolution.</title>
        <authorList>
            <person name="Varga T."/>
            <person name="Krizsan K."/>
            <person name="Foldi C."/>
            <person name="Dima B."/>
            <person name="Sanchez-Garcia M."/>
            <person name="Sanchez-Ramirez S."/>
            <person name="Szollosi G.J."/>
            <person name="Szarkandi J.G."/>
            <person name="Papp V."/>
            <person name="Albert L."/>
            <person name="Andreopoulos W."/>
            <person name="Angelini C."/>
            <person name="Antonin V."/>
            <person name="Barry K.W."/>
            <person name="Bougher N.L."/>
            <person name="Buchanan P."/>
            <person name="Buyck B."/>
            <person name="Bense V."/>
            <person name="Catcheside P."/>
            <person name="Chovatia M."/>
            <person name="Cooper J."/>
            <person name="Damon W."/>
            <person name="Desjardin D."/>
            <person name="Finy P."/>
            <person name="Geml J."/>
            <person name="Haridas S."/>
            <person name="Hughes K."/>
            <person name="Justo A."/>
            <person name="Karasinski D."/>
            <person name="Kautmanova I."/>
            <person name="Kiss B."/>
            <person name="Kocsube S."/>
            <person name="Kotiranta H."/>
            <person name="LaButti K.M."/>
            <person name="Lechner B.E."/>
            <person name="Liimatainen K."/>
            <person name="Lipzen A."/>
            <person name="Lukacs Z."/>
            <person name="Mihaltcheva S."/>
            <person name="Morgado L.N."/>
            <person name="Niskanen T."/>
            <person name="Noordeloos M.E."/>
            <person name="Ohm R.A."/>
            <person name="Ortiz-Santana B."/>
            <person name="Ovrebo C."/>
            <person name="Racz N."/>
            <person name="Riley R."/>
            <person name="Savchenko A."/>
            <person name="Shiryaev A."/>
            <person name="Soop K."/>
            <person name="Spirin V."/>
            <person name="Szebenyi C."/>
            <person name="Tomsovsky M."/>
            <person name="Tulloss R.E."/>
            <person name="Uehling J."/>
            <person name="Grigoriev I.V."/>
            <person name="Vagvolgyi C."/>
            <person name="Papp T."/>
            <person name="Martin F.M."/>
            <person name="Miettinen O."/>
            <person name="Hibbett D.S."/>
            <person name="Nagy L.G."/>
        </authorList>
    </citation>
    <scope>NUCLEOTIDE SEQUENCE [LARGE SCALE GENOMIC DNA]</scope>
    <source>
        <strain evidence="11 12">CBS 121175</strain>
    </source>
</reference>
<dbReference type="PANTHER" id="PTHR47466:SF1">
    <property type="entry name" value="METALLOPROTEASE MEP1 (AFU_ORTHOLOGUE AFUA_1G07730)-RELATED"/>
    <property type="match status" value="1"/>
</dbReference>
<dbReference type="Pfam" id="PF05572">
    <property type="entry name" value="Peptidase_M43"/>
    <property type="match status" value="1"/>
</dbReference>
<dbReference type="GO" id="GO:0046872">
    <property type="term" value="F:metal ion binding"/>
    <property type="evidence" value="ECO:0007669"/>
    <property type="project" value="UniProtKB-KW"/>
</dbReference>
<organism evidence="11 12">
    <name type="scientific">Coprinopsis marcescibilis</name>
    <name type="common">Agaric fungus</name>
    <name type="synonym">Psathyrella marcescibilis</name>
    <dbReference type="NCBI Taxonomy" id="230819"/>
    <lineage>
        <taxon>Eukaryota</taxon>
        <taxon>Fungi</taxon>
        <taxon>Dikarya</taxon>
        <taxon>Basidiomycota</taxon>
        <taxon>Agaricomycotina</taxon>
        <taxon>Agaricomycetes</taxon>
        <taxon>Agaricomycetidae</taxon>
        <taxon>Agaricales</taxon>
        <taxon>Agaricineae</taxon>
        <taxon>Psathyrellaceae</taxon>
        <taxon>Coprinopsis</taxon>
    </lineage>
</organism>
<comment type="similarity">
    <text evidence="1">Belongs to the peptidase M43B family.</text>
</comment>
<feature type="chain" id="PRO_5022852451" description="Peptidase M43 pregnancy-associated plasma-A domain-containing protein" evidence="9">
    <location>
        <begin position="21"/>
        <end position="261"/>
    </location>
</feature>